<keyword evidence="6 11" id="KW-0680">Restriction system</keyword>
<evidence type="ECO:0000256" key="3">
    <source>
        <dbReference type="ARBA" id="ARBA00011296"/>
    </source>
</evidence>
<dbReference type="PANTHER" id="PTHR30195:SF16">
    <property type="entry name" value="TYPE I RESTRICTION ENZYME ENDONUCLEASE SUBUNIT"/>
    <property type="match status" value="1"/>
</dbReference>
<proteinExistence type="inferred from homology"/>
<keyword evidence="7 13" id="KW-0255">Endonuclease</keyword>
<dbReference type="EC" id="3.1.21.3" evidence="11"/>
<feature type="domain" description="Helicase ATP-binding" evidence="12">
    <location>
        <begin position="313"/>
        <end position="458"/>
    </location>
</feature>
<comment type="similarity">
    <text evidence="2 11">Belongs to the HsdR family.</text>
</comment>
<dbReference type="CDD" id="cd18030">
    <property type="entry name" value="DEXHc_RE_I_HsdR"/>
    <property type="match status" value="1"/>
</dbReference>
<dbReference type="InterPro" id="IPR022625">
    <property type="entry name" value="TypeI_RM_Rsu_C"/>
</dbReference>
<dbReference type="PROSITE" id="PS51192">
    <property type="entry name" value="HELICASE_ATP_BIND_1"/>
    <property type="match status" value="1"/>
</dbReference>
<keyword evidence="5 11" id="KW-0547">Nucleotide-binding</keyword>
<dbReference type="InterPro" id="IPR007409">
    <property type="entry name" value="Restrct_endonuc_type1_HsdR_N"/>
</dbReference>
<dbReference type="InterPro" id="IPR027417">
    <property type="entry name" value="P-loop_NTPase"/>
</dbReference>
<keyword evidence="9 11" id="KW-0067">ATP-binding</keyword>
<gene>
    <name evidence="13" type="ORF">PYS61_04670</name>
</gene>
<dbReference type="PANTHER" id="PTHR30195">
    <property type="entry name" value="TYPE I SITE-SPECIFIC DEOXYRIBONUCLEASE PROTEIN SUBUNIT M AND R"/>
    <property type="match status" value="1"/>
</dbReference>
<evidence type="ECO:0000256" key="4">
    <source>
        <dbReference type="ARBA" id="ARBA00022722"/>
    </source>
</evidence>
<evidence type="ECO:0000256" key="8">
    <source>
        <dbReference type="ARBA" id="ARBA00022801"/>
    </source>
</evidence>
<comment type="subunit">
    <text evidence="3 11">The type I restriction/modification system is composed of three polypeptides R, M and S.</text>
</comment>
<keyword evidence="14" id="KW-1185">Reference proteome</keyword>
<dbReference type="Gene3D" id="1.20.58.2040">
    <property type="match status" value="1"/>
</dbReference>
<accession>A0ABY8C3H9</accession>
<protein>
    <recommendedName>
        <fullName evidence="11">Type I restriction enzyme endonuclease subunit</fullName>
        <shortName evidence="11">R protein</shortName>
        <ecNumber evidence="11">3.1.21.3</ecNumber>
    </recommendedName>
    <alternativeName>
        <fullName evidence="11">Type-1 restriction enzyme R protein</fullName>
    </alternativeName>
</protein>
<dbReference type="Proteomes" id="UP001220478">
    <property type="component" value="Chromosome"/>
</dbReference>
<evidence type="ECO:0000256" key="7">
    <source>
        <dbReference type="ARBA" id="ARBA00022759"/>
    </source>
</evidence>
<comment type="catalytic activity">
    <reaction evidence="1 11">
        <text>Endonucleolytic cleavage of DNA to give random double-stranded fragments with terminal 5'-phosphates, ATP is simultaneously hydrolyzed.</text>
        <dbReference type="EC" id="3.1.21.3"/>
    </reaction>
</comment>
<evidence type="ECO:0000313" key="14">
    <source>
        <dbReference type="Proteomes" id="UP001220478"/>
    </source>
</evidence>
<dbReference type="InterPro" id="IPR051268">
    <property type="entry name" value="Type-I_R_enzyme_R_subunit"/>
</dbReference>
<evidence type="ECO:0000259" key="12">
    <source>
        <dbReference type="PROSITE" id="PS51192"/>
    </source>
</evidence>
<evidence type="ECO:0000256" key="9">
    <source>
        <dbReference type="ARBA" id="ARBA00022840"/>
    </source>
</evidence>
<dbReference type="InterPro" id="IPR014001">
    <property type="entry name" value="Helicase_ATP-bd"/>
</dbReference>
<dbReference type="Gene3D" id="3.90.1570.50">
    <property type="match status" value="2"/>
</dbReference>
<dbReference type="EMBL" id="CP118868">
    <property type="protein sequence ID" value="WEG35230.1"/>
    <property type="molecule type" value="Genomic_DNA"/>
</dbReference>
<evidence type="ECO:0000256" key="1">
    <source>
        <dbReference type="ARBA" id="ARBA00000851"/>
    </source>
</evidence>
<evidence type="ECO:0000313" key="13">
    <source>
        <dbReference type="EMBL" id="WEG35230.1"/>
    </source>
</evidence>
<dbReference type="RefSeq" id="WP_315571293.1">
    <property type="nucleotide sequence ID" value="NZ_CP118868.1"/>
</dbReference>
<dbReference type="InterPro" id="IPR040980">
    <property type="entry name" value="SWI2_SNF2"/>
</dbReference>
<dbReference type="SMART" id="SM00487">
    <property type="entry name" value="DEXDc"/>
    <property type="match status" value="1"/>
</dbReference>
<reference evidence="13 14" key="1">
    <citation type="submission" date="2023-02" db="EMBL/GenBank/DDBJ databases">
        <title>Novel Oscillospiraceae bacterial genomes.</title>
        <authorList>
            <person name="Srinivasan S."/>
            <person name="Austin M.N."/>
            <person name="Fiedler T.L."/>
            <person name="Strenk S.M."/>
            <person name="Agnew K.J."/>
            <person name="Nagana Gowda G.A."/>
            <person name="Raftery D."/>
            <person name="Beamer M.A."/>
            <person name="Achilles S.L."/>
            <person name="Wiesenfeld H.C."/>
            <person name="Fredricks D.N."/>
            <person name="Hillier S.L."/>
        </authorList>
    </citation>
    <scope>NUCLEOTIDE SEQUENCE [LARGE SCALE GENOMIC DNA]</scope>
    <source>
        <strain evidence="13 14">CHIC02 1186E3-8</strain>
    </source>
</reference>
<comment type="function">
    <text evidence="11">Subunit R is required for both nuclease and ATPase activities, but not for modification.</text>
</comment>
<evidence type="ECO:0000256" key="10">
    <source>
        <dbReference type="ARBA" id="ARBA00023125"/>
    </source>
</evidence>
<dbReference type="Pfam" id="PF22679">
    <property type="entry name" value="T1R_D3-like"/>
    <property type="match status" value="1"/>
</dbReference>
<keyword evidence="4" id="KW-0540">Nuclease</keyword>
<dbReference type="CDD" id="cd18800">
    <property type="entry name" value="SF2_C_EcoR124I-like"/>
    <property type="match status" value="1"/>
</dbReference>
<name>A0ABY8C3H9_9FIRM</name>
<dbReference type="InterPro" id="IPR004473">
    <property type="entry name" value="Restrct_endonuc_typeI_HsdR"/>
</dbReference>
<dbReference type="Pfam" id="PF18766">
    <property type="entry name" value="SWI2_SNF2"/>
    <property type="match status" value="1"/>
</dbReference>
<sequence>MPYFNIVAETNENTVVTEYESVKTRSGNYQSEAALEKEFIRMLTEQGYEYLTIHHEKDLLDNLRTQLEKLNSYHFSETEWDRFFKDSIAKRNEGIVEKTRKIQEDNVQVLKRDDGSTKNITLIDKKNIHNNFLQVINQYVIGTGEGAKHDNRYDVTILVNGLPLVHIELKRRGVAIREAFNQINRYQRDSFWAGSGLFEYTQIFVISNGTNTKYYSNSTRFNAIKDVNAAAGAKKGKTSNSFEFTSFWADANNRVIPDLIDFTRTFFAKHTILNIITKYCIFTSENMLMVMRPYQITATERILNRIEIANNYKKYGDVAGGGYIWHTTGSGKTLTSFKTARQASLLPYIDKVLFVVDRKDLDYQTMKEYDRFEKGAANSNTSTAILKKQLDDSNAHIIITTIQKLATFIKKNKEHEIYNKHVVIIFDECHRSQFGDMHAAIVKSFKKYHLFGFTGTPIFPANTGSVRKPQFFTTEQTFGDQLHTYTIVDAINDKNVLPFRVDYVKTMDMGEDIDDEQVWDIAREKAMMAPERIKLVTEYILNNFDRKTYRGDKTYIYNTLTNISEVASGKNGAVEEIKQKQRVSGFNSIFAVASVPMAKLYYQEFKKQMEADPTKKLRIATIYSYGANEAECDEGTSGILDEENSEDTSALDQSSRDFLEAAIKDYNEMFHTNYSTDSDKFQNYYKDVSLRMKNKELDLLIVVNMFLTGFDATTLNTLWVDKNLKMHGLIQAFSRTNRILNSIKTFGNIVCFRNLQKRVDTAISLFGDKNAGGIVLMKGFKDYYYGYEGIDGKLHPGYMNMMDDLTSKFPLSESQITGEQNQKDFISLFGAILRMRNLLSAFDEFAGKEMITERDLQDYLGIYQDLHDEWNEKRKKGESTDIIDDIVFEVELIKQIEINIDYILMLVKKYHDSHCEDKEVLVTIKKAIDASPELRSKKALIETFIAGINDVEDVMKEWHDYVAEKREEELVQIIKEEKLKEPETRKFIGNAFRDGEIKTTGTDIDKLMPPISRFGGGKKAVKKQCVIDKLKSFFEKFFGVGGSFTTEKPKLFYYADAMAQQSVLMAAEDSATYETKKADKTDKNAKTTTKK</sequence>
<dbReference type="NCBIfam" id="TIGR00348">
    <property type="entry name" value="hsdR"/>
    <property type="match status" value="1"/>
</dbReference>
<dbReference type="Gene3D" id="3.40.50.300">
    <property type="entry name" value="P-loop containing nucleotide triphosphate hydrolases"/>
    <property type="match status" value="2"/>
</dbReference>
<evidence type="ECO:0000256" key="2">
    <source>
        <dbReference type="ARBA" id="ARBA00008598"/>
    </source>
</evidence>
<organism evidence="13 14">
    <name type="scientific">Amygdalobacter indicium</name>
    <dbReference type="NCBI Taxonomy" id="3029272"/>
    <lineage>
        <taxon>Bacteria</taxon>
        <taxon>Bacillati</taxon>
        <taxon>Bacillota</taxon>
        <taxon>Clostridia</taxon>
        <taxon>Eubacteriales</taxon>
        <taxon>Oscillospiraceae</taxon>
        <taxon>Amygdalobacter</taxon>
    </lineage>
</organism>
<evidence type="ECO:0000256" key="11">
    <source>
        <dbReference type="RuleBase" id="RU364115"/>
    </source>
</evidence>
<evidence type="ECO:0000256" key="6">
    <source>
        <dbReference type="ARBA" id="ARBA00022747"/>
    </source>
</evidence>
<keyword evidence="8 11" id="KW-0378">Hydrolase</keyword>
<dbReference type="InterPro" id="IPR055180">
    <property type="entry name" value="HsdR_RecA-like_helicase_dom_2"/>
</dbReference>
<dbReference type="SUPFAM" id="SSF52540">
    <property type="entry name" value="P-loop containing nucleoside triphosphate hydrolases"/>
    <property type="match status" value="1"/>
</dbReference>
<keyword evidence="10 11" id="KW-0238">DNA-binding</keyword>
<dbReference type="Pfam" id="PF12008">
    <property type="entry name" value="EcoR124_C"/>
    <property type="match status" value="1"/>
</dbReference>
<dbReference type="CDD" id="cd22332">
    <property type="entry name" value="HsdR_N"/>
    <property type="match status" value="1"/>
</dbReference>
<evidence type="ECO:0000256" key="5">
    <source>
        <dbReference type="ARBA" id="ARBA00022741"/>
    </source>
</evidence>
<dbReference type="Pfam" id="PF04313">
    <property type="entry name" value="HSDR_N"/>
    <property type="match status" value="1"/>
</dbReference>
<dbReference type="GO" id="GO:0004519">
    <property type="term" value="F:endonuclease activity"/>
    <property type="evidence" value="ECO:0007669"/>
    <property type="project" value="UniProtKB-KW"/>
</dbReference>